<dbReference type="InterPro" id="IPR000184">
    <property type="entry name" value="Bac_surfAg_D15"/>
</dbReference>
<dbReference type="Proteomes" id="UP001065174">
    <property type="component" value="Chromosome"/>
</dbReference>
<proteinExistence type="predicted"/>
<evidence type="ECO:0000259" key="3">
    <source>
        <dbReference type="Pfam" id="PF01103"/>
    </source>
</evidence>
<comment type="subcellular location">
    <subcellularLocation>
        <location evidence="1">Membrane</location>
    </subcellularLocation>
</comment>
<dbReference type="EMBL" id="CP106679">
    <property type="protein sequence ID" value="UXP31788.1"/>
    <property type="molecule type" value="Genomic_DNA"/>
</dbReference>
<organism evidence="4 5">
    <name type="scientific">Reichenbachiella agarivorans</name>
    <dbReference type="NCBI Taxonomy" id="2979464"/>
    <lineage>
        <taxon>Bacteria</taxon>
        <taxon>Pseudomonadati</taxon>
        <taxon>Bacteroidota</taxon>
        <taxon>Cytophagia</taxon>
        <taxon>Cytophagales</taxon>
        <taxon>Reichenbachiellaceae</taxon>
        <taxon>Reichenbachiella</taxon>
    </lineage>
</organism>
<keyword evidence="5" id="KW-1185">Reference proteome</keyword>
<reference evidence="4" key="1">
    <citation type="submission" date="2022-09" db="EMBL/GenBank/DDBJ databases">
        <title>Comparative genomics and taxonomic characterization of three novel marine species of genus Reichenbachiella exhibiting antioxidant and polysaccharide degradation activities.</title>
        <authorList>
            <person name="Muhammad N."/>
            <person name="Lee Y.-J."/>
            <person name="Ko J."/>
            <person name="Kim S.-G."/>
        </authorList>
    </citation>
    <scope>NUCLEOTIDE SEQUENCE</scope>
    <source>
        <strain evidence="4">BKB1-1</strain>
    </source>
</reference>
<feature type="domain" description="Bacterial surface antigen (D15)" evidence="3">
    <location>
        <begin position="198"/>
        <end position="272"/>
    </location>
</feature>
<evidence type="ECO:0000256" key="1">
    <source>
        <dbReference type="ARBA" id="ARBA00004370"/>
    </source>
</evidence>
<evidence type="ECO:0000256" key="2">
    <source>
        <dbReference type="ARBA" id="ARBA00023136"/>
    </source>
</evidence>
<dbReference type="Pfam" id="PF01103">
    <property type="entry name" value="Omp85"/>
    <property type="match status" value="1"/>
</dbReference>
<keyword evidence="2" id="KW-0472">Membrane</keyword>
<evidence type="ECO:0000313" key="5">
    <source>
        <dbReference type="Proteomes" id="UP001065174"/>
    </source>
</evidence>
<dbReference type="Gene3D" id="2.40.160.50">
    <property type="entry name" value="membrane protein fhac: a member of the omp85/tpsb transporter family"/>
    <property type="match status" value="1"/>
</dbReference>
<dbReference type="RefSeq" id="WP_262309227.1">
    <property type="nucleotide sequence ID" value="NZ_CP106679.1"/>
</dbReference>
<dbReference type="InterPro" id="IPR036709">
    <property type="entry name" value="Autotransporte_beta_dom_sf"/>
</dbReference>
<accession>A0ABY6CMP6</accession>
<name>A0ABY6CMP6_9BACT</name>
<dbReference type="SUPFAM" id="SSF103515">
    <property type="entry name" value="Autotransporter"/>
    <property type="match status" value="1"/>
</dbReference>
<sequence>MLKRTYLVVAILYQSFTCLSQDQEKKGALRDSLDHRLDASDFLMSANGFIPLLQIITEPALGHFGLSFAPIFIHPNKYQEAGRYTPPNVTVGFAAYTVNQTWMLGAMRIASLPRYGLKYRIGAGYGSVNMDFYRDIGGLGEKKFSFNFKSIPFFGSLTKEIGHSNVFAGIQYLYMSSDVSPEFGFTTLPDFVTDKSLKSHVSSPGLVVEYDARDNAFTPNSGQLLSANFTINAAWTGSDFEFRNVNLKAFQFIQTTDNWVSGFRLETGFQFGDSPFYLNPGINLRGVPMARYQGKSTYLVETEQRYDFTMRWSAVLFTGMAKAVPDKESFSSATLVYNYGTGFRYLMARKFGLRMGIDVAASNEDFAYYIVFGSAWNNRG</sequence>
<gene>
    <name evidence="4" type="ORF">N6H18_15680</name>
</gene>
<protein>
    <submittedName>
        <fullName evidence="4">BamA/TamA family outer membrane protein</fullName>
    </submittedName>
</protein>
<evidence type="ECO:0000313" key="4">
    <source>
        <dbReference type="EMBL" id="UXP31788.1"/>
    </source>
</evidence>